<feature type="domain" description="Peptidase M16 N-terminal" evidence="7">
    <location>
        <begin position="55"/>
        <end position="173"/>
    </location>
</feature>
<dbReference type="RefSeq" id="WP_407030611.1">
    <property type="nucleotide sequence ID" value="NZ_JAQGEF010000005.1"/>
</dbReference>
<evidence type="ECO:0000256" key="6">
    <source>
        <dbReference type="SAM" id="SignalP"/>
    </source>
</evidence>
<dbReference type="InterPro" id="IPR011765">
    <property type="entry name" value="Pept_M16_N"/>
</dbReference>
<dbReference type="PANTHER" id="PTHR43690:SF34">
    <property type="entry name" value="ZINC PROTEASE PQQL-LIKE"/>
    <property type="match status" value="1"/>
</dbReference>
<dbReference type="Gene3D" id="3.30.830.10">
    <property type="entry name" value="Metalloenzyme, LuxS/M16 peptidase-like"/>
    <property type="match status" value="4"/>
</dbReference>
<dbReference type="InterPro" id="IPR011249">
    <property type="entry name" value="Metalloenz_LuxS/M16"/>
</dbReference>
<dbReference type="EMBL" id="JAQGEF010000005">
    <property type="protein sequence ID" value="MDA3614283.1"/>
    <property type="molecule type" value="Genomic_DNA"/>
</dbReference>
<dbReference type="Proteomes" id="UP001210231">
    <property type="component" value="Unassembled WGS sequence"/>
</dbReference>
<evidence type="ECO:0000256" key="4">
    <source>
        <dbReference type="ARBA" id="ARBA00022833"/>
    </source>
</evidence>
<evidence type="ECO:0000256" key="3">
    <source>
        <dbReference type="ARBA" id="ARBA00022801"/>
    </source>
</evidence>
<evidence type="ECO:0000313" key="10">
    <source>
        <dbReference type="Proteomes" id="UP001210231"/>
    </source>
</evidence>
<sequence length="945" mass="106607">MLSLKKALILGAFSFFSVAILNPVLAQVKFTDSLTFDPSIKVGNLANGLKYYIKRNTTPAQKAELRLVVKTGSVNEDEDQQGLAHMTEHMAFNGTKKFKKNDIISYLESIGVSFGNDLNAYTNFDETVYILPIPTDQSSNLEKGIQVLNEWAHNVTMKDADIDNERNIIIEESRMGLGADDRIARKLFPKLFSDSRYAYRIPIGKDSIIKNFKYDAIRRYYRDWYRPNLMAVVVVGDVNVSAAENLIKKYFSPLKNPVNERPVVTVNVPPYKTTEAIVVTDKEATDFNISLMYSVTPRKVEYLVEDYKRTLIKQLFTSIINQRFYEITQQPNAPYLYAGVSLAGISKNYEQFSLSIYPGTNDASKALEAAIKELERVKKFGITKSEIDIQKRNTASFFEKIYNERKSSLSSDLAEEYIRNFLVNEPVPGIEKEYAYVKLILESLTPKDFSDLVSYMDANDNNYLITLTGPGTGDDMDLPSESELLAVAKNAMNSKDVTAYEDVAVSTILLDKLPAPGTIVKETKDLILKTKSWYLSNNTKVTFKITDFKDDQILMAARRQGGYNNYDLKDKYSAELSTTIANLMGFGNFDAVTLNKALAGKTANVTASMSATVDGFYGNSSVKDLETLFQLLYLKATSPRVDSMQFANYIDKRKQQAYYQFSNPETVFIDSLLKLKNENNPYAGSIVETAEDLNEVQLYRAVEIYRERFSDVSGMEFVFVGSINEDSLKLFVEKYIASLPSSGKTFGWKDVGVRSAKGIHNIEINKGQEDKSLICQIYSGEIPYSEDMELKAQIITTILNKKINEELREKIQGIYSGSISGGLTKLPYNNFYFIVQLPCGPDKVDVLIAAMKKEIDELISKGPGKKDLEAAKAELLHQHPLSLRSNRYWLEQITEKIFPGNDMEFNLNYEYYIKNINSKSISAAAKLFFENGNIITGVLNPEVKK</sequence>
<protein>
    <submittedName>
        <fullName evidence="9">Insulinase family protein</fullName>
    </submittedName>
</protein>
<dbReference type="SUPFAM" id="SSF63411">
    <property type="entry name" value="LuxS/MPP-like metallohydrolase"/>
    <property type="match status" value="4"/>
</dbReference>
<proteinExistence type="inferred from homology"/>
<feature type="chain" id="PRO_5046389721" evidence="6">
    <location>
        <begin position="27"/>
        <end position="945"/>
    </location>
</feature>
<gene>
    <name evidence="9" type="ORF">O3P16_05650</name>
</gene>
<keyword evidence="10" id="KW-1185">Reference proteome</keyword>
<comment type="similarity">
    <text evidence="1">Belongs to the peptidase M16 family.</text>
</comment>
<accession>A0ABT4UHI3</accession>
<evidence type="ECO:0000256" key="1">
    <source>
        <dbReference type="ARBA" id="ARBA00007261"/>
    </source>
</evidence>
<keyword evidence="6" id="KW-0732">Signal</keyword>
<keyword evidence="2" id="KW-0645">Protease</keyword>
<evidence type="ECO:0000256" key="5">
    <source>
        <dbReference type="ARBA" id="ARBA00023049"/>
    </source>
</evidence>
<keyword evidence="4" id="KW-0862">Zinc</keyword>
<dbReference type="Pfam" id="PF05193">
    <property type="entry name" value="Peptidase_M16_C"/>
    <property type="match status" value="2"/>
</dbReference>
<evidence type="ECO:0000259" key="8">
    <source>
        <dbReference type="Pfam" id="PF05193"/>
    </source>
</evidence>
<evidence type="ECO:0000256" key="2">
    <source>
        <dbReference type="ARBA" id="ARBA00022670"/>
    </source>
</evidence>
<name>A0ABT4UHI3_9BACT</name>
<feature type="domain" description="Peptidase M16 C-terminal" evidence="8">
    <location>
        <begin position="212"/>
        <end position="393"/>
    </location>
</feature>
<dbReference type="Pfam" id="PF00675">
    <property type="entry name" value="Peptidase_M16"/>
    <property type="match status" value="1"/>
</dbReference>
<reference evidence="9 10" key="1">
    <citation type="submission" date="2022-12" db="EMBL/GenBank/DDBJ databases">
        <title>Chitinophagaceae gen. sp. nov., a new member of the family Chitinophagaceae, isolated from soil in a chemical factory.</title>
        <authorList>
            <person name="Ke Z."/>
        </authorList>
    </citation>
    <scope>NUCLEOTIDE SEQUENCE [LARGE SCALE GENOMIC DNA]</scope>
    <source>
        <strain evidence="9 10">LY-5</strain>
    </source>
</reference>
<organism evidence="9 10">
    <name type="scientific">Polluticaenibacter yanchengensis</name>
    <dbReference type="NCBI Taxonomy" id="3014562"/>
    <lineage>
        <taxon>Bacteria</taxon>
        <taxon>Pseudomonadati</taxon>
        <taxon>Bacteroidota</taxon>
        <taxon>Chitinophagia</taxon>
        <taxon>Chitinophagales</taxon>
        <taxon>Chitinophagaceae</taxon>
        <taxon>Polluticaenibacter</taxon>
    </lineage>
</organism>
<keyword evidence="3" id="KW-0378">Hydrolase</keyword>
<keyword evidence="5" id="KW-0482">Metalloprotease</keyword>
<evidence type="ECO:0000313" key="9">
    <source>
        <dbReference type="EMBL" id="MDA3614283.1"/>
    </source>
</evidence>
<feature type="signal peptide" evidence="6">
    <location>
        <begin position="1"/>
        <end position="26"/>
    </location>
</feature>
<evidence type="ECO:0000259" key="7">
    <source>
        <dbReference type="Pfam" id="PF00675"/>
    </source>
</evidence>
<comment type="caution">
    <text evidence="9">The sequence shown here is derived from an EMBL/GenBank/DDBJ whole genome shotgun (WGS) entry which is preliminary data.</text>
</comment>
<feature type="domain" description="Peptidase M16 C-terminal" evidence="8">
    <location>
        <begin position="708"/>
        <end position="875"/>
    </location>
</feature>
<dbReference type="InterPro" id="IPR050626">
    <property type="entry name" value="Peptidase_M16"/>
</dbReference>
<dbReference type="InterPro" id="IPR007863">
    <property type="entry name" value="Peptidase_M16_C"/>
</dbReference>
<dbReference type="PANTHER" id="PTHR43690">
    <property type="entry name" value="NARDILYSIN"/>
    <property type="match status" value="1"/>
</dbReference>